<dbReference type="GO" id="GO:0005737">
    <property type="term" value="C:cytoplasm"/>
    <property type="evidence" value="ECO:0007669"/>
    <property type="project" value="UniProtKB-ARBA"/>
</dbReference>
<organism evidence="7 8">
    <name type="scientific">Candidatus Curtissbacteria bacterium GW2011_GWC2_38_9</name>
    <dbReference type="NCBI Taxonomy" id="1618414"/>
    <lineage>
        <taxon>Bacteria</taxon>
        <taxon>Candidatus Curtissiibacteriota</taxon>
    </lineage>
</organism>
<dbReference type="GO" id="GO:1990904">
    <property type="term" value="C:ribonucleoprotein complex"/>
    <property type="evidence" value="ECO:0007669"/>
    <property type="project" value="UniProtKB-KW"/>
</dbReference>
<dbReference type="HAMAP" id="MF_01302_B">
    <property type="entry name" value="Ribosomal_uS8_B"/>
    <property type="match status" value="1"/>
</dbReference>
<evidence type="ECO:0000313" key="8">
    <source>
        <dbReference type="Proteomes" id="UP000034893"/>
    </source>
</evidence>
<sequence>MDPVADMLVTIKNGYMAKKAQVIIPYSKFKFEIAKILEKEQFIGKVTKKDSRLPAGKAKIEVELLYDKQKPKISEIKRVSKLGLRVYTKGKNIKGIKGGKGIIIISTPKGVMTGSQAKAKNLGGEVICQVW</sequence>
<dbReference type="AlphaFoldDB" id="A0A0G0LCM2"/>
<keyword evidence="5" id="KW-0699">rRNA-binding</keyword>
<comment type="caution">
    <text evidence="7">The sequence shown here is derived from an EMBL/GenBank/DDBJ whole genome shotgun (WGS) entry which is preliminary data.</text>
</comment>
<evidence type="ECO:0000313" key="7">
    <source>
        <dbReference type="EMBL" id="KKQ89703.1"/>
    </source>
</evidence>
<evidence type="ECO:0000256" key="1">
    <source>
        <dbReference type="ARBA" id="ARBA00006471"/>
    </source>
</evidence>
<evidence type="ECO:0000256" key="2">
    <source>
        <dbReference type="ARBA" id="ARBA00022980"/>
    </source>
</evidence>
<dbReference type="GO" id="GO:0003735">
    <property type="term" value="F:structural constituent of ribosome"/>
    <property type="evidence" value="ECO:0007669"/>
    <property type="project" value="InterPro"/>
</dbReference>
<proteinExistence type="inferred from homology"/>
<accession>A0A0G0LCM2</accession>
<dbReference type="GO" id="GO:0006412">
    <property type="term" value="P:translation"/>
    <property type="evidence" value="ECO:0007669"/>
    <property type="project" value="UniProtKB-UniRule"/>
</dbReference>
<keyword evidence="3 5" id="KW-0687">Ribonucleoprotein</keyword>
<dbReference type="EMBL" id="LBVP01000009">
    <property type="protein sequence ID" value="KKQ89703.1"/>
    <property type="molecule type" value="Genomic_DNA"/>
</dbReference>
<evidence type="ECO:0000256" key="6">
    <source>
        <dbReference type="RuleBase" id="RU003660"/>
    </source>
</evidence>
<dbReference type="Gene3D" id="3.30.1490.10">
    <property type="match status" value="1"/>
</dbReference>
<dbReference type="InterPro" id="IPR035987">
    <property type="entry name" value="Ribosomal_uS8_sf"/>
</dbReference>
<comment type="subunit">
    <text evidence="5">Part of the 30S ribosomal subunit. Contacts proteins S5 and S12.</text>
</comment>
<evidence type="ECO:0000256" key="3">
    <source>
        <dbReference type="ARBA" id="ARBA00023274"/>
    </source>
</evidence>
<dbReference type="FunFam" id="3.30.1490.10:FF:000001">
    <property type="entry name" value="30S ribosomal protein S8"/>
    <property type="match status" value="1"/>
</dbReference>
<dbReference type="GO" id="GO:0019843">
    <property type="term" value="F:rRNA binding"/>
    <property type="evidence" value="ECO:0007669"/>
    <property type="project" value="UniProtKB-UniRule"/>
</dbReference>
<dbReference type="Proteomes" id="UP000034893">
    <property type="component" value="Unassembled WGS sequence"/>
</dbReference>
<dbReference type="PATRIC" id="fig|1618414.3.peg.263"/>
<dbReference type="PROSITE" id="PS00053">
    <property type="entry name" value="RIBOSOMAL_S8"/>
    <property type="match status" value="1"/>
</dbReference>
<keyword evidence="5" id="KW-0694">RNA-binding</keyword>
<dbReference type="InterPro" id="IPR047863">
    <property type="entry name" value="Ribosomal_uS8_CS"/>
</dbReference>
<gene>
    <name evidence="5" type="primary">rpsH</name>
    <name evidence="7" type="ORF">UT12_C0009G0012</name>
</gene>
<reference evidence="7 8" key="1">
    <citation type="journal article" date="2015" name="Nature">
        <title>rRNA introns, odd ribosomes, and small enigmatic genomes across a large radiation of phyla.</title>
        <authorList>
            <person name="Brown C.T."/>
            <person name="Hug L.A."/>
            <person name="Thomas B.C."/>
            <person name="Sharon I."/>
            <person name="Castelle C.J."/>
            <person name="Singh A."/>
            <person name="Wilkins M.J."/>
            <person name="Williams K.H."/>
            <person name="Banfield J.F."/>
        </authorList>
    </citation>
    <scope>NUCLEOTIDE SEQUENCE [LARGE SCALE GENOMIC DNA]</scope>
</reference>
<dbReference type="NCBIfam" id="NF001109">
    <property type="entry name" value="PRK00136.1"/>
    <property type="match status" value="1"/>
</dbReference>
<name>A0A0G0LCM2_9BACT</name>
<protein>
    <recommendedName>
        <fullName evidence="4 5">Small ribosomal subunit protein uS8</fullName>
    </recommendedName>
</protein>
<comment type="similarity">
    <text evidence="1 5 6">Belongs to the universal ribosomal protein uS8 family.</text>
</comment>
<keyword evidence="2 5" id="KW-0689">Ribosomal protein</keyword>
<dbReference type="SUPFAM" id="SSF56047">
    <property type="entry name" value="Ribosomal protein S8"/>
    <property type="match status" value="1"/>
</dbReference>
<dbReference type="Pfam" id="PF00410">
    <property type="entry name" value="Ribosomal_S8"/>
    <property type="match status" value="1"/>
</dbReference>
<comment type="function">
    <text evidence="5">One of the primary rRNA binding proteins, it binds directly to 16S rRNA central domain where it helps coordinate assembly of the platform of the 30S subunit.</text>
</comment>
<dbReference type="Gene3D" id="3.30.1370.30">
    <property type="match status" value="1"/>
</dbReference>
<dbReference type="GO" id="GO:0005840">
    <property type="term" value="C:ribosome"/>
    <property type="evidence" value="ECO:0007669"/>
    <property type="project" value="UniProtKB-KW"/>
</dbReference>
<dbReference type="PANTHER" id="PTHR11758">
    <property type="entry name" value="40S RIBOSOMAL PROTEIN S15A"/>
    <property type="match status" value="1"/>
</dbReference>
<dbReference type="InterPro" id="IPR000630">
    <property type="entry name" value="Ribosomal_uS8"/>
</dbReference>
<evidence type="ECO:0000256" key="5">
    <source>
        <dbReference type="HAMAP-Rule" id="MF_01302"/>
    </source>
</evidence>
<evidence type="ECO:0000256" key="4">
    <source>
        <dbReference type="ARBA" id="ARBA00035258"/>
    </source>
</evidence>